<evidence type="ECO:0000313" key="2">
    <source>
        <dbReference type="EMBL" id="KAJ6804911.1"/>
    </source>
</evidence>
<evidence type="ECO:0000256" key="1">
    <source>
        <dbReference type="SAM" id="Phobius"/>
    </source>
</evidence>
<gene>
    <name evidence="2" type="ORF">M6B38_185380</name>
</gene>
<proteinExistence type="predicted"/>
<dbReference type="Proteomes" id="UP001140949">
    <property type="component" value="Unassembled WGS sequence"/>
</dbReference>
<reference evidence="2" key="2">
    <citation type="submission" date="2023-04" db="EMBL/GenBank/DDBJ databases">
        <authorList>
            <person name="Bruccoleri R.E."/>
            <person name="Oakeley E.J."/>
            <person name="Faust A.-M."/>
            <person name="Dessus-Babus S."/>
            <person name="Altorfer M."/>
            <person name="Burckhardt D."/>
            <person name="Oertli M."/>
            <person name="Naumann U."/>
            <person name="Petersen F."/>
            <person name="Wong J."/>
        </authorList>
    </citation>
    <scope>NUCLEOTIDE SEQUENCE</scope>
    <source>
        <strain evidence="2">GSM-AAB239-AS_SAM_17_03QT</strain>
        <tissue evidence="2">Leaf</tissue>
    </source>
</reference>
<evidence type="ECO:0008006" key="4">
    <source>
        <dbReference type="Google" id="ProtNLM"/>
    </source>
</evidence>
<dbReference type="AlphaFoldDB" id="A0AAX6ELY3"/>
<dbReference type="EMBL" id="JANAVB010035817">
    <property type="protein sequence ID" value="KAJ6804911.1"/>
    <property type="molecule type" value="Genomic_DNA"/>
</dbReference>
<keyword evidence="3" id="KW-1185">Reference proteome</keyword>
<organism evidence="2 3">
    <name type="scientific">Iris pallida</name>
    <name type="common">Sweet iris</name>
    <dbReference type="NCBI Taxonomy" id="29817"/>
    <lineage>
        <taxon>Eukaryota</taxon>
        <taxon>Viridiplantae</taxon>
        <taxon>Streptophyta</taxon>
        <taxon>Embryophyta</taxon>
        <taxon>Tracheophyta</taxon>
        <taxon>Spermatophyta</taxon>
        <taxon>Magnoliopsida</taxon>
        <taxon>Liliopsida</taxon>
        <taxon>Asparagales</taxon>
        <taxon>Iridaceae</taxon>
        <taxon>Iridoideae</taxon>
        <taxon>Irideae</taxon>
        <taxon>Iris</taxon>
    </lineage>
</organism>
<reference evidence="2" key="1">
    <citation type="journal article" date="2023" name="GigaByte">
        <title>Genome assembly of the bearded iris, Iris pallida Lam.</title>
        <authorList>
            <person name="Bruccoleri R.E."/>
            <person name="Oakeley E.J."/>
            <person name="Faust A.M.E."/>
            <person name="Altorfer M."/>
            <person name="Dessus-Babus S."/>
            <person name="Burckhardt D."/>
            <person name="Oertli M."/>
            <person name="Naumann U."/>
            <person name="Petersen F."/>
            <person name="Wong J."/>
        </authorList>
    </citation>
    <scope>NUCLEOTIDE SEQUENCE</scope>
    <source>
        <strain evidence="2">GSM-AAB239-AS_SAM_17_03QT</strain>
    </source>
</reference>
<keyword evidence="1" id="KW-1133">Transmembrane helix</keyword>
<comment type="caution">
    <text evidence="2">The sequence shown here is derived from an EMBL/GenBank/DDBJ whole genome shotgun (WGS) entry which is preliminary data.</text>
</comment>
<accession>A0AAX6ELY3</accession>
<protein>
    <recommendedName>
        <fullName evidence="4">NADH dehydrogenase subunit 4L</fullName>
    </recommendedName>
</protein>
<feature type="transmembrane region" description="Helical" evidence="1">
    <location>
        <begin position="12"/>
        <end position="32"/>
    </location>
</feature>
<evidence type="ECO:0000313" key="3">
    <source>
        <dbReference type="Proteomes" id="UP001140949"/>
    </source>
</evidence>
<name>A0AAX6ELY3_IRIPA</name>
<keyword evidence="1" id="KW-0812">Transmembrane</keyword>
<keyword evidence="1" id="KW-0472">Membrane</keyword>
<sequence length="37" mass="4666">MGFYFLCYFIMLLYYGRYFSCSSFEIIYLFIFTEIFI</sequence>